<name>A0A7Y2W538_9HYPH</name>
<dbReference type="Proteomes" id="UP000530654">
    <property type="component" value="Unassembled WGS sequence"/>
</dbReference>
<organism evidence="1 2">
    <name type="scientific">Rhizobium laguerreae</name>
    <dbReference type="NCBI Taxonomy" id="1076926"/>
    <lineage>
        <taxon>Bacteria</taxon>
        <taxon>Pseudomonadati</taxon>
        <taxon>Pseudomonadota</taxon>
        <taxon>Alphaproteobacteria</taxon>
        <taxon>Hyphomicrobiales</taxon>
        <taxon>Rhizobiaceae</taxon>
        <taxon>Rhizobium/Agrobacterium group</taxon>
        <taxon>Rhizobium</taxon>
    </lineage>
</organism>
<accession>A0A7Y2W538</accession>
<dbReference type="AlphaFoldDB" id="A0A7Y2W538"/>
<dbReference type="EMBL" id="JABEQY010000008">
    <property type="protein sequence ID" value="NNH63738.1"/>
    <property type="molecule type" value="Genomic_DNA"/>
</dbReference>
<proteinExistence type="predicted"/>
<gene>
    <name evidence="1" type="ORF">HLI17_10560</name>
</gene>
<evidence type="ECO:0000313" key="2">
    <source>
        <dbReference type="Proteomes" id="UP000530654"/>
    </source>
</evidence>
<protein>
    <submittedName>
        <fullName evidence="1">Uncharacterized protein</fullName>
    </submittedName>
</protein>
<dbReference type="RefSeq" id="WP_170280511.1">
    <property type="nucleotide sequence ID" value="NZ_JABEQY010000008.1"/>
</dbReference>
<evidence type="ECO:0000313" key="1">
    <source>
        <dbReference type="EMBL" id="NNH63738.1"/>
    </source>
</evidence>
<comment type="caution">
    <text evidence="1">The sequence shown here is derived from an EMBL/GenBank/DDBJ whole genome shotgun (WGS) entry which is preliminary data.</text>
</comment>
<sequence>MDESSDRGDSASPLRWIPRQKDGESLYLHFTGGIRAGRIQGDQWALEPVLVSGRPASNGFFSRADLARMERSLGLTAIAFQHAGWDKGSYYSNWVPIIPGQTNHMLGAADLWRNITSQIGRQRRGHLLRELVDPSRDDVASIFDDQEPDERLAAFVALSLRGLDISVEEISGFYHEQLVDLMADGKLNGERVSGTLDHLLYAHVHSFFLHAGAARDYLASLIAFRLGEDPNVDSLALLCKKLRSRHVGTDSLLNVLVDRGLIAESKQKGMWVSAGWIKNLSDLRNLFTHRRPYGSRSCEHWGSAVPLSDKGQLYRYRRPFQTDNGEDIFDLIVRQYRHIIGLFHLLANASGLNTDIQVFTDDDIIELRTD</sequence>
<reference evidence="1 2" key="1">
    <citation type="submission" date="2020-04" db="EMBL/GenBank/DDBJ databases">
        <title>Rhizobium bacterial biofertilizers improve the content of phenolic compounds of Lactuca sativa L. under non-saline and saline-stress conditions.</title>
        <authorList>
            <person name="Ayuso-Calles M."/>
            <person name="Garcia-Estevez I."/>
            <person name="Jimenez-Gomez A."/>
            <person name="Flores-Felix J.D."/>
            <person name="Escribano-Bailon M."/>
            <person name="Rivas R."/>
        </authorList>
    </citation>
    <scope>NUCLEOTIDE SEQUENCE [LARGE SCALE GENOMIC DNA]</scope>
    <source>
        <strain evidence="1 2">GPTR02</strain>
    </source>
</reference>